<keyword evidence="2" id="KW-1185">Reference proteome</keyword>
<evidence type="ECO:0000313" key="2">
    <source>
        <dbReference type="Proteomes" id="UP001177260"/>
    </source>
</evidence>
<reference evidence="1 2" key="1">
    <citation type="journal article" date="2023" name="ACS Omega">
        <title>Identification of the Neoaspergillic Acid Biosynthesis Gene Cluster by Establishing an In Vitro CRISPR-Ribonucleoprotein Genetic System in Aspergillus melleus.</title>
        <authorList>
            <person name="Yuan B."/>
            <person name="Grau M.F."/>
            <person name="Murata R.M."/>
            <person name="Torok T."/>
            <person name="Venkateswaran K."/>
            <person name="Stajich J.E."/>
            <person name="Wang C.C.C."/>
        </authorList>
    </citation>
    <scope>NUCLEOTIDE SEQUENCE [LARGE SCALE GENOMIC DNA]</scope>
    <source>
        <strain evidence="1 2">IMV 1140</strain>
    </source>
</reference>
<evidence type="ECO:0000313" key="1">
    <source>
        <dbReference type="EMBL" id="KAK1149821.1"/>
    </source>
</evidence>
<dbReference type="Proteomes" id="UP001177260">
    <property type="component" value="Unassembled WGS sequence"/>
</dbReference>
<proteinExistence type="predicted"/>
<organism evidence="1 2">
    <name type="scientific">Aspergillus melleus</name>
    <dbReference type="NCBI Taxonomy" id="138277"/>
    <lineage>
        <taxon>Eukaryota</taxon>
        <taxon>Fungi</taxon>
        <taxon>Dikarya</taxon>
        <taxon>Ascomycota</taxon>
        <taxon>Pezizomycotina</taxon>
        <taxon>Eurotiomycetes</taxon>
        <taxon>Eurotiomycetidae</taxon>
        <taxon>Eurotiales</taxon>
        <taxon>Aspergillaceae</taxon>
        <taxon>Aspergillus</taxon>
        <taxon>Aspergillus subgen. Circumdati</taxon>
    </lineage>
</organism>
<name>A0ACC3BG01_9EURO</name>
<dbReference type="EMBL" id="JAOPJF010000002">
    <property type="protein sequence ID" value="KAK1149821.1"/>
    <property type="molecule type" value="Genomic_DNA"/>
</dbReference>
<comment type="caution">
    <text evidence="1">The sequence shown here is derived from an EMBL/GenBank/DDBJ whole genome shotgun (WGS) entry which is preliminary data.</text>
</comment>
<protein>
    <submittedName>
        <fullName evidence="1">Uncharacterized protein</fullName>
    </submittedName>
</protein>
<gene>
    <name evidence="1" type="ORF">N8T08_003372</name>
</gene>
<sequence length="1032" mass="114563">MSDRNKAGTHYLRFFPELSTHFTLTSPSSAASQTMQLPRTQSPSSLYPSESARQTSSSLSSSDLLDHNSSCYSRRSSVTSHNSDPGKLGFKSVDNLSLLSPAAAGVFDDAASTRHVPPSPLRKKPTLAELKDKPLPLEPIIQLAPLSVRRGPRDQSQGAGNGLNDSLADQVRSGKQKRGHHPTLSQAADDLESALAGVADQPARSPNTYQAMEGPLQISRGNMDMIPTRRPPPPPIDVQKSEQLRVAKSREDLKPKKTPKNKMPFTFNLPGFGRKPNKPDSRSPSSCDVRPETETQPVREMDKLGPMGVEDHFEHSFEPRERYDSMELPVFMEFEHPPRPSFETSERELRLQLPRLQTNEIHADQRAPSRAGTTPIGTTPIGTTPIGTTPVGSISPGGPVIIFEKDQDDVREEKIFISSSKDTNTDDHAYCEPEPLTLSNMVYELHGDSPQQKLDPDCPLRKESLASMPSYLPNKVVLLIMECACSLDDLFHMAVIDKHFYRLFKAHELRLMKNTVLTVSPPAWELREMSPAWDCEWQILVDPDAPVPEYTPFLYLQRYAQDIFTLAQLKSLILAQCDAFLRQETKSGLLGADETRALAVDDAFWRIWTFCRIFGCGKNREGDMMGQLDWLDGGITAMDRRKSSSMSVTEPFGVDNVLFDPPEGFGRGNRGGLSRDQLYDMTELWTCLGVLLQPLHGMCREAREAGIFEGHDAPEADPLKEEATLGQFTLEFAVKMSLGARLTGTESTEEWTYYILSLGPSAVLNVGLACFTDSTTATFQRAQALGLTKWEQAESGVSRFTFLKEAVSRGYRPRESIPPRGVSRSSKESSHSSGSQGHVSRQSNDSNGSGSQVPQHRRRQLVYAEQLRNQKKEPQSLGVKPNADERPISNYGAIMHHIEGHQPRRPSPVPSPAPAPPVMTSQVPSYGEPHTQRLRVPSPSAPSYHPQVHDPVDKAIAMMVGDLGYHEEDAKWALKVTDTGEGIDVNAAVTLLMREHQNFALRRDPSLRTQPKSLFSSVINSRESVNNGWRWV</sequence>
<accession>A0ACC3BG01</accession>